<dbReference type="RefSeq" id="WP_286004635.1">
    <property type="nucleotide sequence ID" value="NZ_JASVEJ010000038.1"/>
</dbReference>
<name>A0ABT7M412_9CYAN</name>
<gene>
    <name evidence="1" type="ORF">QQ055_09995</name>
</gene>
<dbReference type="Gene3D" id="3.40.720.10">
    <property type="entry name" value="Alkaline Phosphatase, subunit A"/>
    <property type="match status" value="2"/>
</dbReference>
<evidence type="ECO:0000313" key="2">
    <source>
        <dbReference type="Proteomes" id="UP001230986"/>
    </source>
</evidence>
<protein>
    <submittedName>
        <fullName evidence="1">Alkaline phosphatase family protein</fullName>
    </submittedName>
</protein>
<dbReference type="InterPro" id="IPR017850">
    <property type="entry name" value="Alkaline_phosphatase_core_sf"/>
</dbReference>
<reference evidence="1 2" key="1">
    <citation type="submission" date="2023-06" db="EMBL/GenBank/DDBJ databases">
        <title>Whole genome sequence of Oscillatoria calcuttensis NRMC-F 0142.</title>
        <authorList>
            <person name="Shakena Fathima T."/>
            <person name="Muralitharan G."/>
            <person name="Thajuddin N."/>
        </authorList>
    </citation>
    <scope>NUCLEOTIDE SEQUENCE [LARGE SCALE GENOMIC DNA]</scope>
    <source>
        <strain evidence="1 2">NRMC-F 0142</strain>
    </source>
</reference>
<proteinExistence type="predicted"/>
<sequence>MRTPVIAIGLDAADPTLIEQWMAQGHLKTLSRLREQGAYTRINNIEHYRAETPWTTFLTGCLPDKTGYWSPVKFHEGTYIAQEVGAYDFKEYQPFYALGEDYRVAVFDMPQSTLAQNANGVQVLAWGAHSALTPSHSQPASIYEELIQKHGEHPAFGFDHASTRDVEGMKALKEKLEIGIARRSAICQDLLQREDWDFFLTIFGETHSAGHIFWHLSQPDHPLYAEIAPKVGNDLMLETFVAIDRAIGEIVAKAPENAQIVVFAAHGMGSNVMDLPSMLFLPELMYRWNFPGQYGLARGNTQAKPGKPFVNNTLDWLGEVWRLKYEANPIRQFLRKKAPVKLFKLIDKLFGTTPERDLVSPFQLVEEQEPMFFQPAMWYRDFWTQMKAFALPSYSEGYIRINLQGREPQGIVAPAEYDAVCEEICAMVRQLKDARTGQPMAKEVIRTRKSALDRDPKLPDADIVIIWQEEYATDTVDSPEFGRIGPVPHLRTGSHRAKGFFLAKGGNIAPNSTLPVGHALDLAPTLLSMMGAPIPEYFEGKSMVEPVAAPTSELVSA</sequence>
<dbReference type="InterPro" id="IPR002591">
    <property type="entry name" value="Phosphodiest/P_Trfase"/>
</dbReference>
<keyword evidence="2" id="KW-1185">Reference proteome</keyword>
<accession>A0ABT7M412</accession>
<dbReference type="Pfam" id="PF01663">
    <property type="entry name" value="Phosphodiest"/>
    <property type="match status" value="1"/>
</dbReference>
<dbReference type="EMBL" id="JASVEJ010000038">
    <property type="protein sequence ID" value="MDL5057781.1"/>
    <property type="molecule type" value="Genomic_DNA"/>
</dbReference>
<organism evidence="1 2">
    <name type="scientific">Geitlerinema calcuttense NRMC-F 0142</name>
    <dbReference type="NCBI Taxonomy" id="2922238"/>
    <lineage>
        <taxon>Bacteria</taxon>
        <taxon>Bacillati</taxon>
        <taxon>Cyanobacteriota</taxon>
        <taxon>Cyanophyceae</taxon>
        <taxon>Geitlerinematales</taxon>
        <taxon>Geitlerinemataceae</taxon>
        <taxon>Geitlerinema</taxon>
    </lineage>
</organism>
<comment type="caution">
    <text evidence="1">The sequence shown here is derived from an EMBL/GenBank/DDBJ whole genome shotgun (WGS) entry which is preliminary data.</text>
</comment>
<dbReference type="Proteomes" id="UP001230986">
    <property type="component" value="Unassembled WGS sequence"/>
</dbReference>
<evidence type="ECO:0000313" key="1">
    <source>
        <dbReference type="EMBL" id="MDL5057781.1"/>
    </source>
</evidence>
<dbReference type="SUPFAM" id="SSF53649">
    <property type="entry name" value="Alkaline phosphatase-like"/>
    <property type="match status" value="1"/>
</dbReference>